<dbReference type="InterPro" id="IPR035466">
    <property type="entry name" value="GlmS/AgaS_SIS"/>
</dbReference>
<dbReference type="CDD" id="cd05008">
    <property type="entry name" value="SIS_GlmS_GlmD_1"/>
    <property type="match status" value="1"/>
</dbReference>
<evidence type="ECO:0000256" key="2">
    <source>
        <dbReference type="ARBA" id="ARBA00012916"/>
    </source>
</evidence>
<evidence type="ECO:0000259" key="5">
    <source>
        <dbReference type="PROSITE" id="PS51464"/>
    </source>
</evidence>
<dbReference type="AlphaFoldDB" id="A0A347ZQM1"/>
<evidence type="ECO:0000313" key="6">
    <source>
        <dbReference type="EMBL" id="REG11842.1"/>
    </source>
</evidence>
<comment type="catalytic activity">
    <reaction evidence="1">
        <text>D-fructose 6-phosphate + L-glutamine = D-glucosamine 6-phosphate + L-glutamate</text>
        <dbReference type="Rhea" id="RHEA:13237"/>
        <dbReference type="ChEBI" id="CHEBI:29985"/>
        <dbReference type="ChEBI" id="CHEBI:58359"/>
        <dbReference type="ChEBI" id="CHEBI:58725"/>
        <dbReference type="ChEBI" id="CHEBI:61527"/>
        <dbReference type="EC" id="2.6.1.16"/>
    </reaction>
</comment>
<dbReference type="InterPro" id="IPR001347">
    <property type="entry name" value="SIS_dom"/>
</dbReference>
<organism evidence="6 7">
    <name type="scientific">Pelolinea submarina</name>
    <dbReference type="NCBI Taxonomy" id="913107"/>
    <lineage>
        <taxon>Bacteria</taxon>
        <taxon>Bacillati</taxon>
        <taxon>Chloroflexota</taxon>
        <taxon>Anaerolineae</taxon>
        <taxon>Anaerolineales</taxon>
        <taxon>Anaerolineaceae</taxon>
        <taxon>Pelolinea</taxon>
    </lineage>
</organism>
<dbReference type="GO" id="GO:0006047">
    <property type="term" value="P:UDP-N-acetylglucosamine metabolic process"/>
    <property type="evidence" value="ECO:0007669"/>
    <property type="project" value="TreeGrafter"/>
</dbReference>
<dbReference type="InterPro" id="IPR035490">
    <property type="entry name" value="GlmS/FrlB_SIS"/>
</dbReference>
<accession>A0A347ZQM1</accession>
<keyword evidence="7" id="KW-1185">Reference proteome</keyword>
<keyword evidence="4" id="KW-0677">Repeat</keyword>
<dbReference type="OrthoDB" id="5150296at2"/>
<reference evidence="6 7" key="1">
    <citation type="submission" date="2018-08" db="EMBL/GenBank/DDBJ databases">
        <title>Genomic Encyclopedia of Type Strains, Phase IV (KMG-IV): sequencing the most valuable type-strain genomes for metagenomic binning, comparative biology and taxonomic classification.</title>
        <authorList>
            <person name="Goeker M."/>
        </authorList>
    </citation>
    <scope>NUCLEOTIDE SEQUENCE [LARGE SCALE GENOMIC DNA]</scope>
    <source>
        <strain evidence="6 7">DSM 23923</strain>
    </source>
</reference>
<dbReference type="Proteomes" id="UP000256388">
    <property type="component" value="Unassembled WGS sequence"/>
</dbReference>
<protein>
    <recommendedName>
        <fullName evidence="3">Glutamine--fructose-6-phosphate aminotransferase [isomerizing]</fullName>
        <ecNumber evidence="2">2.6.1.16</ecNumber>
    </recommendedName>
</protein>
<feature type="domain" description="SIS" evidence="5">
    <location>
        <begin position="202"/>
        <end position="342"/>
    </location>
</feature>
<sequence length="361" mass="40045">MRFKMIDYIYENPDVVRKTLHENERDVRALQRILKEKEIKKVVINGLGSSFTAAAIAEPLLHIHSQYNTLIIDSEEFIYYEDSWIDEKTAVISVSRSGERGAAIEAMHKSKTKGAFTIAITGVENSLLAQSAEIILRTHEGSEIAFPKTKSVSTCSAMIMRLGLAFAKVEDQKAEKRIDILESIDTQISETINIADKQILKILPKIHEFTQIFTVGTCSNHGVALEAAIKLQEASLTVTRGENTAALWVGPVSAITDKTLVVILIMKEDLNLSIDLLKMVKDFGGTSIAICPKTIDVSDYSDYVINVSDFTDPYLAGLVYLPVIQLLTYYLTIEKGLNPDKPRATERLLTSLLPVGREEPG</sequence>
<dbReference type="Pfam" id="PF01380">
    <property type="entry name" value="SIS"/>
    <property type="match status" value="2"/>
</dbReference>
<dbReference type="Gene3D" id="3.40.50.10490">
    <property type="entry name" value="Glucose-6-phosphate isomerase like protein, domain 1"/>
    <property type="match status" value="2"/>
</dbReference>
<dbReference type="GO" id="GO:0006487">
    <property type="term" value="P:protein N-linked glycosylation"/>
    <property type="evidence" value="ECO:0007669"/>
    <property type="project" value="TreeGrafter"/>
</dbReference>
<dbReference type="PROSITE" id="PS51464">
    <property type="entry name" value="SIS"/>
    <property type="match status" value="2"/>
</dbReference>
<proteinExistence type="predicted"/>
<dbReference type="RefSeq" id="WP_116224955.1">
    <property type="nucleotide sequence ID" value="NZ_AP018437.1"/>
</dbReference>
<gene>
    <name evidence="6" type="ORF">DFR64_1736</name>
</gene>
<dbReference type="PANTHER" id="PTHR10937:SF0">
    <property type="entry name" value="GLUTAMINE--FRUCTOSE-6-PHOSPHATE TRANSAMINASE (ISOMERIZING)"/>
    <property type="match status" value="1"/>
</dbReference>
<dbReference type="CDD" id="cd05009">
    <property type="entry name" value="SIS_GlmS_GlmD_2"/>
    <property type="match status" value="1"/>
</dbReference>
<dbReference type="GO" id="GO:0097367">
    <property type="term" value="F:carbohydrate derivative binding"/>
    <property type="evidence" value="ECO:0007669"/>
    <property type="project" value="InterPro"/>
</dbReference>
<comment type="caution">
    <text evidence="6">The sequence shown here is derived from an EMBL/GenBank/DDBJ whole genome shotgun (WGS) entry which is preliminary data.</text>
</comment>
<name>A0A347ZQM1_9CHLR</name>
<dbReference type="GO" id="GO:0004360">
    <property type="term" value="F:glutamine-fructose-6-phosphate transaminase (isomerizing) activity"/>
    <property type="evidence" value="ECO:0007669"/>
    <property type="project" value="UniProtKB-EC"/>
</dbReference>
<evidence type="ECO:0000256" key="3">
    <source>
        <dbReference type="ARBA" id="ARBA00016090"/>
    </source>
</evidence>
<evidence type="ECO:0000256" key="4">
    <source>
        <dbReference type="ARBA" id="ARBA00022737"/>
    </source>
</evidence>
<dbReference type="EMBL" id="QUMS01000001">
    <property type="protein sequence ID" value="REG11842.1"/>
    <property type="molecule type" value="Genomic_DNA"/>
</dbReference>
<dbReference type="EC" id="2.6.1.16" evidence="2"/>
<dbReference type="PANTHER" id="PTHR10937">
    <property type="entry name" value="GLUCOSAMINE--FRUCTOSE-6-PHOSPHATE AMINOTRANSFERASE, ISOMERIZING"/>
    <property type="match status" value="1"/>
</dbReference>
<feature type="domain" description="SIS" evidence="5">
    <location>
        <begin position="29"/>
        <end position="175"/>
    </location>
</feature>
<dbReference type="SUPFAM" id="SSF53697">
    <property type="entry name" value="SIS domain"/>
    <property type="match status" value="1"/>
</dbReference>
<evidence type="ECO:0000256" key="1">
    <source>
        <dbReference type="ARBA" id="ARBA00001031"/>
    </source>
</evidence>
<dbReference type="InterPro" id="IPR046348">
    <property type="entry name" value="SIS_dom_sf"/>
</dbReference>
<dbReference type="GO" id="GO:0006002">
    <property type="term" value="P:fructose 6-phosphate metabolic process"/>
    <property type="evidence" value="ECO:0007669"/>
    <property type="project" value="TreeGrafter"/>
</dbReference>
<evidence type="ECO:0000313" key="7">
    <source>
        <dbReference type="Proteomes" id="UP000256388"/>
    </source>
</evidence>